<dbReference type="PANTHER" id="PTHR11069">
    <property type="entry name" value="GLUCOSYLCERAMIDASE"/>
    <property type="match status" value="1"/>
</dbReference>
<feature type="domain" description="Glycosyl hydrolase family 30 TIM-barrel" evidence="5">
    <location>
        <begin position="93"/>
        <end position="420"/>
    </location>
</feature>
<dbReference type="EC" id="3.2.1.75" evidence="7"/>
<dbReference type="InterPro" id="IPR001139">
    <property type="entry name" value="Glyco_hydro_30"/>
</dbReference>
<name>A0A2U3KQI1_9BACT</name>
<proteinExistence type="inferred from homology"/>
<dbReference type="GO" id="GO:0046557">
    <property type="term" value="F:glucan endo-1,6-beta-glucosidase activity"/>
    <property type="evidence" value="ECO:0007669"/>
    <property type="project" value="UniProtKB-EC"/>
</dbReference>
<dbReference type="InterPro" id="IPR033453">
    <property type="entry name" value="Glyco_hydro_30_TIM-barrel"/>
</dbReference>
<sequence>MSAETTRRGFLRSSALGLAGTAAVGTWPWLEMKVEVRQTPTAPRGSRSGEISAWATSEKRRFAKQDPIRWRPVSAEPSHDAIVLSPDRKFQQILGFGAAFTDAACFMFNQLAAKQRELLFHELFHPAEMGLNVCRTCIGASDYSTKVYSYDEGEPDPELKRFSIEHDREYILPMLHEARTANPDLFLFSSPWSPPGWMKSGGSMLGGAMRQRYFSAYAQYFVKFLQAYAADGVPVQAVTVQNEVDTDQDGRMPACIWPQEYEIGFVKHDLGPALEQNGLKTKIWILDHNYNLWGRAIAELDDPGVRRYANAIAWHAYGGTPEMISRVHEAHPDAEMFWTEGGPDYTSPDYLTDWAKWGGTFTSALRNWCRSVTGWNLALDERGRPNIGPFPCGGLVTIHSQTKEITRSGQYWAFAHFSRAIRRGAVRFDSECAVPGICHAAFENPDGTHALVVTNAGPARTAAIRMGGMEAGIALDNDSVATFVWS</sequence>
<reference evidence="8" key="1">
    <citation type="submission" date="2018-02" db="EMBL/GenBank/DDBJ databases">
        <authorList>
            <person name="Hausmann B."/>
        </authorList>
    </citation>
    <scope>NUCLEOTIDE SEQUENCE [LARGE SCALE GENOMIC DNA]</scope>
    <source>
        <strain evidence="8">Peat soil MAG SbA1</strain>
    </source>
</reference>
<dbReference type="Pfam" id="PF02055">
    <property type="entry name" value="Glyco_hydro_30"/>
    <property type="match status" value="1"/>
</dbReference>
<dbReference type="Proteomes" id="UP000238701">
    <property type="component" value="Unassembled WGS sequence"/>
</dbReference>
<keyword evidence="4 7" id="KW-0326">Glycosidase</keyword>
<evidence type="ECO:0000259" key="6">
    <source>
        <dbReference type="Pfam" id="PF17189"/>
    </source>
</evidence>
<dbReference type="InterPro" id="IPR033452">
    <property type="entry name" value="GH30_C"/>
</dbReference>
<organism evidence="7 8">
    <name type="scientific">Candidatus Sulfotelmatobacter kueseliae</name>
    <dbReference type="NCBI Taxonomy" id="2042962"/>
    <lineage>
        <taxon>Bacteria</taxon>
        <taxon>Pseudomonadati</taxon>
        <taxon>Acidobacteriota</taxon>
        <taxon>Terriglobia</taxon>
        <taxon>Terriglobales</taxon>
        <taxon>Candidatus Korobacteraceae</taxon>
        <taxon>Candidatus Sulfotelmatobacter</taxon>
    </lineage>
</organism>
<evidence type="ECO:0000259" key="5">
    <source>
        <dbReference type="Pfam" id="PF02055"/>
    </source>
</evidence>
<dbReference type="GO" id="GO:0006680">
    <property type="term" value="P:glucosylceramide catabolic process"/>
    <property type="evidence" value="ECO:0007669"/>
    <property type="project" value="TreeGrafter"/>
</dbReference>
<evidence type="ECO:0000256" key="2">
    <source>
        <dbReference type="ARBA" id="ARBA00022729"/>
    </source>
</evidence>
<dbReference type="PRINTS" id="PR00843">
    <property type="entry name" value="GLHYDRLASE30"/>
</dbReference>
<dbReference type="AlphaFoldDB" id="A0A2U3KQI1"/>
<feature type="domain" description="Glycosyl hydrolase family 30 beta sandwich" evidence="6">
    <location>
        <begin position="424"/>
        <end position="483"/>
    </location>
</feature>
<evidence type="ECO:0000256" key="4">
    <source>
        <dbReference type="RuleBase" id="RU361188"/>
    </source>
</evidence>
<dbReference type="PROSITE" id="PS51318">
    <property type="entry name" value="TAT"/>
    <property type="match status" value="1"/>
</dbReference>
<evidence type="ECO:0000256" key="1">
    <source>
        <dbReference type="ARBA" id="ARBA00005382"/>
    </source>
</evidence>
<dbReference type="InterPro" id="IPR006311">
    <property type="entry name" value="TAT_signal"/>
</dbReference>
<gene>
    <name evidence="7" type="ORF">SBA1_400002</name>
</gene>
<dbReference type="Pfam" id="PF17189">
    <property type="entry name" value="Glyco_hydro_30C"/>
    <property type="match status" value="1"/>
</dbReference>
<protein>
    <submittedName>
        <fullName evidence="7">Putative Glucan endo-1,6-beta-glucosidase</fullName>
        <ecNumber evidence="7">3.2.1.75</ecNumber>
    </submittedName>
</protein>
<evidence type="ECO:0000313" key="8">
    <source>
        <dbReference type="Proteomes" id="UP000238701"/>
    </source>
</evidence>
<accession>A0A2U3KQI1</accession>
<comment type="similarity">
    <text evidence="1 4">Belongs to the glycosyl hydrolase 30 family.</text>
</comment>
<dbReference type="InterPro" id="IPR017853">
    <property type="entry name" value="GH"/>
</dbReference>
<dbReference type="OrthoDB" id="9806701at2"/>
<dbReference type="PANTHER" id="PTHR11069:SF23">
    <property type="entry name" value="LYSOSOMAL ACID GLUCOSYLCERAMIDASE"/>
    <property type="match status" value="1"/>
</dbReference>
<dbReference type="InterPro" id="IPR013780">
    <property type="entry name" value="Glyco_hydro_b"/>
</dbReference>
<dbReference type="Gene3D" id="2.60.40.1180">
    <property type="entry name" value="Golgi alpha-mannosidase II"/>
    <property type="match status" value="1"/>
</dbReference>
<evidence type="ECO:0000256" key="3">
    <source>
        <dbReference type="ARBA" id="ARBA00022801"/>
    </source>
</evidence>
<keyword evidence="3 4" id="KW-0378">Hydrolase</keyword>
<keyword evidence="2" id="KW-0732">Signal</keyword>
<dbReference type="Gene3D" id="3.20.20.80">
    <property type="entry name" value="Glycosidases"/>
    <property type="match status" value="1"/>
</dbReference>
<evidence type="ECO:0000313" key="7">
    <source>
        <dbReference type="EMBL" id="SPF41857.1"/>
    </source>
</evidence>
<dbReference type="EMBL" id="OMOD01000134">
    <property type="protein sequence ID" value="SPF41857.1"/>
    <property type="molecule type" value="Genomic_DNA"/>
</dbReference>
<dbReference type="GO" id="GO:0004348">
    <property type="term" value="F:glucosylceramidase activity"/>
    <property type="evidence" value="ECO:0007669"/>
    <property type="project" value="InterPro"/>
</dbReference>
<dbReference type="SUPFAM" id="SSF51445">
    <property type="entry name" value="(Trans)glycosidases"/>
    <property type="match status" value="1"/>
</dbReference>
<dbReference type="GO" id="GO:0016020">
    <property type="term" value="C:membrane"/>
    <property type="evidence" value="ECO:0007669"/>
    <property type="project" value="GOC"/>
</dbReference>